<dbReference type="Proteomes" id="UP000250579">
    <property type="component" value="Chromosome"/>
</dbReference>
<gene>
    <name evidence="2" type="ORF">CE139_23125</name>
</gene>
<sequence length="143" mass="15967">SRILTDRFVPVIRAWDMTPGSQTLGQVLTITSAPAAAEPPPPAAPEPLRPPAGRFDPGRIVMTAAVSERVERGELNPVTYLRRHLQGDWGELDHEDKHSNDQALRLGNRLFSNYETPMSDEPRLWIITEADRSVTTLLLPSDY</sequence>
<keyword evidence="2" id="KW-0808">Transferase</keyword>
<name>A0A2Z5AE61_9PSED</name>
<evidence type="ECO:0000313" key="3">
    <source>
        <dbReference type="Proteomes" id="UP000250579"/>
    </source>
</evidence>
<protein>
    <submittedName>
        <fullName evidence="2">SAM-dependent methyltransferase</fullName>
    </submittedName>
</protein>
<dbReference type="GO" id="GO:0032259">
    <property type="term" value="P:methylation"/>
    <property type="evidence" value="ECO:0007669"/>
    <property type="project" value="UniProtKB-KW"/>
</dbReference>
<feature type="non-terminal residue" evidence="2">
    <location>
        <position position="1"/>
    </location>
</feature>
<evidence type="ECO:0000256" key="1">
    <source>
        <dbReference type="SAM" id="MobiDB-lite"/>
    </source>
</evidence>
<keyword evidence="2" id="KW-0489">Methyltransferase</keyword>
<dbReference type="AlphaFoldDB" id="A0A2Z5AE61"/>
<accession>A0A2Z5AE61</accession>
<reference evidence="2 3" key="1">
    <citation type="submission" date="2017-06" db="EMBL/GenBank/DDBJ databases">
        <title>Evolution towards high GC content and high-temperature stress adaptation in endophytic Pseudomonas oryzihabitans impacted its plant-growth promoting traits.</title>
        <authorList>
            <person name="Nascimento F.X."/>
        </authorList>
    </citation>
    <scope>NUCLEOTIDE SEQUENCE [LARGE SCALE GENOMIC DNA]</scope>
    <source>
        <strain evidence="2 3">MS8</strain>
    </source>
</reference>
<feature type="region of interest" description="Disordered" evidence="1">
    <location>
        <begin position="34"/>
        <end position="56"/>
    </location>
</feature>
<proteinExistence type="predicted"/>
<dbReference type="GO" id="GO:0008168">
    <property type="term" value="F:methyltransferase activity"/>
    <property type="evidence" value="ECO:0007669"/>
    <property type="project" value="UniProtKB-KW"/>
</dbReference>
<organism evidence="2 3">
    <name type="scientific">Pseudomonas oryzihabitans</name>
    <dbReference type="NCBI Taxonomy" id="47885"/>
    <lineage>
        <taxon>Bacteria</taxon>
        <taxon>Pseudomonadati</taxon>
        <taxon>Pseudomonadota</taxon>
        <taxon>Gammaproteobacteria</taxon>
        <taxon>Pseudomonadales</taxon>
        <taxon>Pseudomonadaceae</taxon>
        <taxon>Pseudomonas</taxon>
    </lineage>
</organism>
<dbReference type="EMBL" id="CP022198">
    <property type="protein sequence ID" value="AXA68573.1"/>
    <property type="molecule type" value="Genomic_DNA"/>
</dbReference>
<evidence type="ECO:0000313" key="2">
    <source>
        <dbReference type="EMBL" id="AXA68573.1"/>
    </source>
</evidence>
<feature type="compositionally biased region" description="Pro residues" evidence="1">
    <location>
        <begin position="37"/>
        <end position="50"/>
    </location>
</feature>